<evidence type="ECO:0000313" key="3">
    <source>
        <dbReference type="Proteomes" id="UP001140091"/>
    </source>
</evidence>
<dbReference type="Proteomes" id="UP001140091">
    <property type="component" value="Unassembled WGS sequence"/>
</dbReference>
<comment type="caution">
    <text evidence="2">The sequence shown here is derived from an EMBL/GenBank/DDBJ whole genome shotgun (WGS) entry which is preliminary data.</text>
</comment>
<evidence type="ECO:0000313" key="2">
    <source>
        <dbReference type="EMBL" id="KAJ2924029.1"/>
    </source>
</evidence>
<organism evidence="2 3">
    <name type="scientific">Candolleomyces eurysporus</name>
    <dbReference type="NCBI Taxonomy" id="2828524"/>
    <lineage>
        <taxon>Eukaryota</taxon>
        <taxon>Fungi</taxon>
        <taxon>Dikarya</taxon>
        <taxon>Basidiomycota</taxon>
        <taxon>Agaricomycotina</taxon>
        <taxon>Agaricomycetes</taxon>
        <taxon>Agaricomycetidae</taxon>
        <taxon>Agaricales</taxon>
        <taxon>Agaricineae</taxon>
        <taxon>Psathyrellaceae</taxon>
        <taxon>Candolleomyces</taxon>
    </lineage>
</organism>
<keyword evidence="1" id="KW-0732">Signal</keyword>
<keyword evidence="3" id="KW-1185">Reference proteome</keyword>
<name>A0A9W8J0G2_9AGAR</name>
<feature type="chain" id="PRO_5040762542" evidence="1">
    <location>
        <begin position="21"/>
        <end position="72"/>
    </location>
</feature>
<feature type="signal peptide" evidence="1">
    <location>
        <begin position="1"/>
        <end position="20"/>
    </location>
</feature>
<protein>
    <submittedName>
        <fullName evidence="2">Uncharacterized protein</fullName>
    </submittedName>
</protein>
<dbReference type="AlphaFoldDB" id="A0A9W8J0G2"/>
<sequence>MIFSLDLLSWPFMLFGAVAAGLRIAPETSTALKLSYQSTDRRACMLVVARLSVAVEMSAGILKVPEPYLGHG</sequence>
<dbReference type="EMBL" id="JANBPK010001254">
    <property type="protein sequence ID" value="KAJ2924029.1"/>
    <property type="molecule type" value="Genomic_DNA"/>
</dbReference>
<proteinExistence type="predicted"/>
<evidence type="ECO:0000256" key="1">
    <source>
        <dbReference type="SAM" id="SignalP"/>
    </source>
</evidence>
<reference evidence="2" key="1">
    <citation type="submission" date="2022-06" db="EMBL/GenBank/DDBJ databases">
        <title>Genome Sequence of Candolleomyces eurysporus.</title>
        <authorList>
            <person name="Buettner E."/>
        </authorList>
    </citation>
    <scope>NUCLEOTIDE SEQUENCE</scope>
    <source>
        <strain evidence="2">VTCC 930004</strain>
    </source>
</reference>
<gene>
    <name evidence="2" type="ORF">H1R20_g13064</name>
</gene>
<feature type="non-terminal residue" evidence="2">
    <location>
        <position position="72"/>
    </location>
</feature>
<accession>A0A9W8J0G2</accession>